<evidence type="ECO:0000313" key="3">
    <source>
        <dbReference type="Proteomes" id="UP000831787"/>
    </source>
</evidence>
<gene>
    <name evidence="2" type="ORF">MUN89_18385</name>
</gene>
<sequence>MGKRFFYVSGIIVLVALSIIYINQRYFFNPFDFTKDRITSHNWSDYQRPLTMTYIDFKEERKSYKIENEQKIREVLAALKNSSNMNKNAADGELQGGLTLKSNNDNLLQVLFYSNHWEILKNDAKKFKISEPLENLVINKY</sequence>
<evidence type="ECO:0000256" key="1">
    <source>
        <dbReference type="SAM" id="Phobius"/>
    </source>
</evidence>
<proteinExistence type="predicted"/>
<evidence type="ECO:0000313" key="2">
    <source>
        <dbReference type="EMBL" id="UOQ43825.1"/>
    </source>
</evidence>
<keyword evidence="1" id="KW-0812">Transmembrane</keyword>
<organism evidence="2 3">
    <name type="scientific">Halobacillus salinarum</name>
    <dbReference type="NCBI Taxonomy" id="2932257"/>
    <lineage>
        <taxon>Bacteria</taxon>
        <taxon>Bacillati</taxon>
        <taxon>Bacillota</taxon>
        <taxon>Bacilli</taxon>
        <taxon>Bacillales</taxon>
        <taxon>Bacillaceae</taxon>
        <taxon>Halobacillus</taxon>
    </lineage>
</organism>
<dbReference type="EMBL" id="CP095073">
    <property type="protein sequence ID" value="UOQ43825.1"/>
    <property type="molecule type" value="Genomic_DNA"/>
</dbReference>
<protein>
    <submittedName>
        <fullName evidence="2">Uncharacterized protein</fullName>
    </submittedName>
</protein>
<dbReference type="Proteomes" id="UP000831787">
    <property type="component" value="Chromosome"/>
</dbReference>
<reference evidence="2 3" key="1">
    <citation type="submission" date="2022-04" db="EMBL/GenBank/DDBJ databases">
        <title>Halobacillus sp. isolated from saltern.</title>
        <authorList>
            <person name="Won M."/>
            <person name="Lee C.-M."/>
            <person name="Woen H.-Y."/>
            <person name="Kwon S.-W."/>
        </authorList>
    </citation>
    <scope>NUCLEOTIDE SEQUENCE [LARGE SCALE GENOMIC DNA]</scope>
    <source>
        <strain evidence="2 3">SSBR10-3</strain>
    </source>
</reference>
<keyword evidence="3" id="KW-1185">Reference proteome</keyword>
<keyword evidence="1" id="KW-1133">Transmembrane helix</keyword>
<accession>A0ABY4EH75</accession>
<name>A0ABY4EH75_9BACI</name>
<feature type="transmembrane region" description="Helical" evidence="1">
    <location>
        <begin position="6"/>
        <end position="23"/>
    </location>
</feature>
<dbReference type="RefSeq" id="WP_244709299.1">
    <property type="nucleotide sequence ID" value="NZ_CP095073.1"/>
</dbReference>
<keyword evidence="1" id="KW-0472">Membrane</keyword>